<name>A0A834TJZ4_9FABA</name>
<evidence type="ECO:0000256" key="2">
    <source>
        <dbReference type="ARBA" id="ARBA00022512"/>
    </source>
</evidence>
<evidence type="ECO:0000313" key="3">
    <source>
        <dbReference type="EMBL" id="KAF7823602.1"/>
    </source>
</evidence>
<evidence type="ECO:0000313" key="4">
    <source>
        <dbReference type="Proteomes" id="UP000634136"/>
    </source>
</evidence>
<dbReference type="EMBL" id="JAAIUW010000007">
    <property type="protein sequence ID" value="KAF7823602.1"/>
    <property type="molecule type" value="Genomic_DNA"/>
</dbReference>
<dbReference type="OrthoDB" id="2019149at2759"/>
<dbReference type="InterPro" id="IPR011050">
    <property type="entry name" value="Pectin_lyase_fold/virulence"/>
</dbReference>
<dbReference type="InterPro" id="IPR012334">
    <property type="entry name" value="Pectin_lyas_fold"/>
</dbReference>
<accession>A0A834TJZ4</accession>
<dbReference type="SUPFAM" id="SSF51126">
    <property type="entry name" value="Pectin lyase-like"/>
    <property type="match status" value="1"/>
</dbReference>
<keyword evidence="2" id="KW-0134">Cell wall</keyword>
<reference evidence="3" key="1">
    <citation type="submission" date="2020-09" db="EMBL/GenBank/DDBJ databases">
        <title>Genome-Enabled Discovery of Anthraquinone Biosynthesis in Senna tora.</title>
        <authorList>
            <person name="Kang S.-H."/>
            <person name="Pandey R.P."/>
            <person name="Lee C.-M."/>
            <person name="Sim J.-S."/>
            <person name="Jeong J.-T."/>
            <person name="Choi B.-S."/>
            <person name="Jung M."/>
            <person name="Ginzburg D."/>
            <person name="Zhao K."/>
            <person name="Won S.Y."/>
            <person name="Oh T.-J."/>
            <person name="Yu Y."/>
            <person name="Kim N.-H."/>
            <person name="Lee O.R."/>
            <person name="Lee T.-H."/>
            <person name="Bashyal P."/>
            <person name="Kim T.-S."/>
            <person name="Lee W.-H."/>
            <person name="Kawkins C."/>
            <person name="Kim C.-K."/>
            <person name="Kim J.S."/>
            <person name="Ahn B.O."/>
            <person name="Rhee S.Y."/>
            <person name="Sohng J.K."/>
        </authorList>
    </citation>
    <scope>NUCLEOTIDE SEQUENCE</scope>
    <source>
        <tissue evidence="3">Leaf</tissue>
    </source>
</reference>
<proteinExistence type="predicted"/>
<dbReference type="Proteomes" id="UP000634136">
    <property type="component" value="Unassembled WGS sequence"/>
</dbReference>
<keyword evidence="2" id="KW-0964">Secreted</keyword>
<keyword evidence="4" id="KW-1185">Reference proteome</keyword>
<dbReference type="AlphaFoldDB" id="A0A834TJZ4"/>
<organism evidence="3 4">
    <name type="scientific">Senna tora</name>
    <dbReference type="NCBI Taxonomy" id="362788"/>
    <lineage>
        <taxon>Eukaryota</taxon>
        <taxon>Viridiplantae</taxon>
        <taxon>Streptophyta</taxon>
        <taxon>Embryophyta</taxon>
        <taxon>Tracheophyta</taxon>
        <taxon>Spermatophyta</taxon>
        <taxon>Magnoliopsida</taxon>
        <taxon>eudicotyledons</taxon>
        <taxon>Gunneridae</taxon>
        <taxon>Pentapetalae</taxon>
        <taxon>rosids</taxon>
        <taxon>fabids</taxon>
        <taxon>Fabales</taxon>
        <taxon>Fabaceae</taxon>
        <taxon>Caesalpinioideae</taxon>
        <taxon>Cassia clade</taxon>
        <taxon>Senna</taxon>
    </lineage>
</organism>
<dbReference type="Gene3D" id="2.160.20.10">
    <property type="entry name" value="Single-stranded right-handed beta-helix, Pectin lyase-like"/>
    <property type="match status" value="1"/>
</dbReference>
<comment type="subcellular location">
    <subcellularLocation>
        <location evidence="1">Secreted</location>
        <location evidence="1">Cell wall</location>
    </subcellularLocation>
</comment>
<protein>
    <submittedName>
        <fullName evidence="3">Putative pectinesterase 29</fullName>
    </submittedName>
</protein>
<evidence type="ECO:0000256" key="1">
    <source>
        <dbReference type="ARBA" id="ARBA00004191"/>
    </source>
</evidence>
<sequence length="63" mass="6710">MGGVINESGFWFKNSNITGNGIGKLMLGRGYGEYSRVIIANSFLGNIVSPLLGMELATSKNIT</sequence>
<comment type="caution">
    <text evidence="3">The sequence shown here is derived from an EMBL/GenBank/DDBJ whole genome shotgun (WGS) entry which is preliminary data.</text>
</comment>
<gene>
    <name evidence="3" type="ORF">G2W53_021746</name>
</gene>